<feature type="domain" description="PPM-type phosphatase" evidence="7">
    <location>
        <begin position="1"/>
        <end position="109"/>
    </location>
</feature>
<keyword evidence="9" id="KW-1185">Reference proteome</keyword>
<dbReference type="Pfam" id="PF00481">
    <property type="entry name" value="PP2C"/>
    <property type="match status" value="1"/>
</dbReference>
<dbReference type="InterPro" id="IPR001932">
    <property type="entry name" value="PPM-type_phosphatase-like_dom"/>
</dbReference>
<feature type="compositionally biased region" description="Basic and acidic residues" evidence="6">
    <location>
        <begin position="128"/>
        <end position="142"/>
    </location>
</feature>
<dbReference type="InterPro" id="IPR036457">
    <property type="entry name" value="PPM-type-like_dom_sf"/>
</dbReference>
<evidence type="ECO:0000259" key="7">
    <source>
        <dbReference type="PROSITE" id="PS51746"/>
    </source>
</evidence>
<dbReference type="SUPFAM" id="SSF81606">
    <property type="entry name" value="PP2C-like"/>
    <property type="match status" value="1"/>
</dbReference>
<dbReference type="PROSITE" id="PS51746">
    <property type="entry name" value="PPM_2"/>
    <property type="match status" value="1"/>
</dbReference>
<evidence type="ECO:0000256" key="6">
    <source>
        <dbReference type="SAM" id="MobiDB-lite"/>
    </source>
</evidence>
<accession>A0A6G1F9I9</accession>
<reference evidence="8 9" key="1">
    <citation type="submission" date="2019-11" db="EMBL/GenBank/DDBJ databases">
        <title>Whole genome sequence of Oryza granulata.</title>
        <authorList>
            <person name="Li W."/>
        </authorList>
    </citation>
    <scope>NUCLEOTIDE SEQUENCE [LARGE SCALE GENOMIC DNA]</scope>
    <source>
        <strain evidence="9">cv. Menghai</strain>
        <tissue evidence="8">Leaf</tissue>
    </source>
</reference>
<comment type="caution">
    <text evidence="8">The sequence shown here is derived from an EMBL/GenBank/DDBJ whole genome shotgun (WGS) entry which is preliminary data.</text>
</comment>
<dbReference type="InterPro" id="IPR015655">
    <property type="entry name" value="PP2C"/>
</dbReference>
<dbReference type="CDD" id="cd00143">
    <property type="entry name" value="PP2Cc"/>
    <property type="match status" value="1"/>
</dbReference>
<evidence type="ECO:0000256" key="1">
    <source>
        <dbReference type="ARBA" id="ARBA00013081"/>
    </source>
</evidence>
<evidence type="ECO:0000256" key="5">
    <source>
        <dbReference type="ARBA" id="ARBA00048336"/>
    </source>
</evidence>
<keyword evidence="2" id="KW-0378">Hydrolase</keyword>
<evidence type="ECO:0000256" key="3">
    <source>
        <dbReference type="ARBA" id="ARBA00022912"/>
    </source>
</evidence>
<dbReference type="EC" id="3.1.3.16" evidence="1"/>
<protein>
    <recommendedName>
        <fullName evidence="1">protein-serine/threonine phosphatase</fullName>
        <ecNumber evidence="1">3.1.3.16</ecNumber>
    </recommendedName>
</protein>
<dbReference type="Gene3D" id="3.60.40.10">
    <property type="entry name" value="PPM-type phosphatase domain"/>
    <property type="match status" value="1"/>
</dbReference>
<sequence length="156" mass="17523">MRRVPCVQGMLPMSRAIGYFELKQSRNVPPSQQMVTCVPEVSGVNITDNTEFLVVASDGIWNSMSSQQVVDFVHKELRSGQENLRSTCEKLLDHCLDSRDNATAILVRFKPDAAVIPLLPDIEEEPDEPQHNPEDSGQQHDGDESEELPLSYFPQE</sequence>
<dbReference type="OrthoDB" id="10264738at2759"/>
<name>A0A6G1F9I9_9ORYZ</name>
<evidence type="ECO:0000256" key="4">
    <source>
        <dbReference type="ARBA" id="ARBA00047761"/>
    </source>
</evidence>
<dbReference type="Proteomes" id="UP000479710">
    <property type="component" value="Unassembled WGS sequence"/>
</dbReference>
<organism evidence="8 9">
    <name type="scientific">Oryza meyeriana var. granulata</name>
    <dbReference type="NCBI Taxonomy" id="110450"/>
    <lineage>
        <taxon>Eukaryota</taxon>
        <taxon>Viridiplantae</taxon>
        <taxon>Streptophyta</taxon>
        <taxon>Embryophyta</taxon>
        <taxon>Tracheophyta</taxon>
        <taxon>Spermatophyta</taxon>
        <taxon>Magnoliopsida</taxon>
        <taxon>Liliopsida</taxon>
        <taxon>Poales</taxon>
        <taxon>Poaceae</taxon>
        <taxon>BOP clade</taxon>
        <taxon>Oryzoideae</taxon>
        <taxon>Oryzeae</taxon>
        <taxon>Oryzinae</taxon>
        <taxon>Oryza</taxon>
        <taxon>Oryza meyeriana</taxon>
    </lineage>
</organism>
<keyword evidence="3" id="KW-0904">Protein phosphatase</keyword>
<dbReference type="EMBL" id="SPHZ02000001">
    <property type="protein sequence ID" value="KAF0933560.1"/>
    <property type="molecule type" value="Genomic_DNA"/>
</dbReference>
<evidence type="ECO:0000313" key="9">
    <source>
        <dbReference type="Proteomes" id="UP000479710"/>
    </source>
</evidence>
<gene>
    <name evidence="8" type="ORF">E2562_018807</name>
</gene>
<comment type="catalytic activity">
    <reaction evidence="5">
        <text>O-phospho-L-threonyl-[protein] + H2O = L-threonyl-[protein] + phosphate</text>
        <dbReference type="Rhea" id="RHEA:47004"/>
        <dbReference type="Rhea" id="RHEA-COMP:11060"/>
        <dbReference type="Rhea" id="RHEA-COMP:11605"/>
        <dbReference type="ChEBI" id="CHEBI:15377"/>
        <dbReference type="ChEBI" id="CHEBI:30013"/>
        <dbReference type="ChEBI" id="CHEBI:43474"/>
        <dbReference type="ChEBI" id="CHEBI:61977"/>
        <dbReference type="EC" id="3.1.3.16"/>
    </reaction>
</comment>
<dbReference type="GO" id="GO:0004722">
    <property type="term" value="F:protein serine/threonine phosphatase activity"/>
    <property type="evidence" value="ECO:0007669"/>
    <property type="project" value="UniProtKB-EC"/>
</dbReference>
<evidence type="ECO:0000256" key="2">
    <source>
        <dbReference type="ARBA" id="ARBA00022801"/>
    </source>
</evidence>
<dbReference type="PANTHER" id="PTHR13832:SF285">
    <property type="entry name" value="PROTEIN PHOSPHATASE 2C 22-RELATED"/>
    <property type="match status" value="1"/>
</dbReference>
<proteinExistence type="predicted"/>
<feature type="region of interest" description="Disordered" evidence="6">
    <location>
        <begin position="119"/>
        <end position="156"/>
    </location>
</feature>
<dbReference type="AlphaFoldDB" id="A0A6G1F9I9"/>
<evidence type="ECO:0000313" key="8">
    <source>
        <dbReference type="EMBL" id="KAF0933560.1"/>
    </source>
</evidence>
<comment type="catalytic activity">
    <reaction evidence="4">
        <text>O-phospho-L-seryl-[protein] + H2O = L-seryl-[protein] + phosphate</text>
        <dbReference type="Rhea" id="RHEA:20629"/>
        <dbReference type="Rhea" id="RHEA-COMP:9863"/>
        <dbReference type="Rhea" id="RHEA-COMP:11604"/>
        <dbReference type="ChEBI" id="CHEBI:15377"/>
        <dbReference type="ChEBI" id="CHEBI:29999"/>
        <dbReference type="ChEBI" id="CHEBI:43474"/>
        <dbReference type="ChEBI" id="CHEBI:83421"/>
        <dbReference type="EC" id="3.1.3.16"/>
    </reaction>
</comment>
<dbReference type="PANTHER" id="PTHR13832">
    <property type="entry name" value="PROTEIN PHOSPHATASE 2C"/>
    <property type="match status" value="1"/>
</dbReference>